<proteinExistence type="predicted"/>
<dbReference type="EMBL" id="JBHTMU010000008">
    <property type="protein sequence ID" value="MFD1342052.1"/>
    <property type="molecule type" value="Genomic_DNA"/>
</dbReference>
<comment type="caution">
    <text evidence="1">The sequence shown here is derived from an EMBL/GenBank/DDBJ whole genome shotgun (WGS) entry which is preliminary data.</text>
</comment>
<protein>
    <submittedName>
        <fullName evidence="1">Uncharacterized protein</fullName>
    </submittedName>
</protein>
<dbReference type="RefSeq" id="WP_386802117.1">
    <property type="nucleotide sequence ID" value="NZ_JBHTMU010000008.1"/>
</dbReference>
<organism evidence="1 2">
    <name type="scientific">Litorisediminicola beolgyonensis</name>
    <dbReference type="NCBI Taxonomy" id="1173614"/>
    <lineage>
        <taxon>Bacteria</taxon>
        <taxon>Pseudomonadati</taxon>
        <taxon>Pseudomonadota</taxon>
        <taxon>Alphaproteobacteria</taxon>
        <taxon>Rhodobacterales</taxon>
        <taxon>Paracoccaceae</taxon>
        <taxon>Litorisediminicola</taxon>
    </lineage>
</organism>
<accession>A0ABW3ZGT8</accession>
<keyword evidence="2" id="KW-1185">Reference proteome</keyword>
<evidence type="ECO:0000313" key="1">
    <source>
        <dbReference type="EMBL" id="MFD1342052.1"/>
    </source>
</evidence>
<dbReference type="Proteomes" id="UP001597135">
    <property type="component" value="Unassembled WGS sequence"/>
</dbReference>
<sequence length="332" mass="36063">MDRLAYLFDEDELLELMPEWPPGLRVALCMGRSGATRPVFIKADQDIPERIAEAMGWEQGAFAISPAIDGCPSVRVMFSEAQTFTRILLSEGDLLQRAERVLNPNAAAPEIELPKVRVAEAGRVRALDEHRALPEGFHDPGSFDEDDTALLPAEIRVAGARVRIAICPDRIERTALPQRIEAIGLRDDLRCFVIPRDALEPWDSSRGCLIDVPMSAFPRALSGKFLETAHRAEVGISPWGIFVTPLDPVGTLSTPKRNGRHPVIAKVGGLRTLLVGMAALGLVSASVVTAVQPTGPEPEDRLAYKPAPGNSALNVLESFAASDARLSEDDLR</sequence>
<evidence type="ECO:0000313" key="2">
    <source>
        <dbReference type="Proteomes" id="UP001597135"/>
    </source>
</evidence>
<name>A0ABW3ZGT8_9RHOB</name>
<gene>
    <name evidence="1" type="ORF">ACFQ4E_06450</name>
</gene>
<reference evidence="2" key="1">
    <citation type="journal article" date="2019" name="Int. J. Syst. Evol. Microbiol.">
        <title>The Global Catalogue of Microorganisms (GCM) 10K type strain sequencing project: providing services to taxonomists for standard genome sequencing and annotation.</title>
        <authorList>
            <consortium name="The Broad Institute Genomics Platform"/>
            <consortium name="The Broad Institute Genome Sequencing Center for Infectious Disease"/>
            <person name="Wu L."/>
            <person name="Ma J."/>
        </authorList>
    </citation>
    <scope>NUCLEOTIDE SEQUENCE [LARGE SCALE GENOMIC DNA]</scope>
    <source>
        <strain evidence="2">CCUG 62953</strain>
    </source>
</reference>